<sequence length="21" mass="2279">MVGEGISGTQGFRRNSKMLPL</sequence>
<proteinExistence type="predicted"/>
<accession>A0A0A8YQF7</accession>
<evidence type="ECO:0000256" key="1">
    <source>
        <dbReference type="SAM" id="MobiDB-lite"/>
    </source>
</evidence>
<name>A0A0A8YQF7_ARUDO</name>
<dbReference type="AlphaFoldDB" id="A0A0A8YQF7"/>
<reference evidence="2" key="2">
    <citation type="journal article" date="2015" name="Data Brief">
        <title>Shoot transcriptome of the giant reed, Arundo donax.</title>
        <authorList>
            <person name="Barrero R.A."/>
            <person name="Guerrero F.D."/>
            <person name="Moolhuijzen P."/>
            <person name="Goolsby J.A."/>
            <person name="Tidwell J."/>
            <person name="Bellgard S.E."/>
            <person name="Bellgard M.I."/>
        </authorList>
    </citation>
    <scope>NUCLEOTIDE SEQUENCE</scope>
    <source>
        <tissue evidence="2">Shoot tissue taken approximately 20 cm above the soil surface</tissue>
    </source>
</reference>
<protein>
    <submittedName>
        <fullName evidence="2">Uncharacterized protein</fullName>
    </submittedName>
</protein>
<evidence type="ECO:0000313" key="2">
    <source>
        <dbReference type="EMBL" id="JAD28078.1"/>
    </source>
</evidence>
<organism evidence="2">
    <name type="scientific">Arundo donax</name>
    <name type="common">Giant reed</name>
    <name type="synonym">Donax arundinaceus</name>
    <dbReference type="NCBI Taxonomy" id="35708"/>
    <lineage>
        <taxon>Eukaryota</taxon>
        <taxon>Viridiplantae</taxon>
        <taxon>Streptophyta</taxon>
        <taxon>Embryophyta</taxon>
        <taxon>Tracheophyta</taxon>
        <taxon>Spermatophyta</taxon>
        <taxon>Magnoliopsida</taxon>
        <taxon>Liliopsida</taxon>
        <taxon>Poales</taxon>
        <taxon>Poaceae</taxon>
        <taxon>PACMAD clade</taxon>
        <taxon>Arundinoideae</taxon>
        <taxon>Arundineae</taxon>
        <taxon>Arundo</taxon>
    </lineage>
</organism>
<feature type="region of interest" description="Disordered" evidence="1">
    <location>
        <begin position="1"/>
        <end position="21"/>
    </location>
</feature>
<dbReference type="EMBL" id="GBRH01269817">
    <property type="protein sequence ID" value="JAD28078.1"/>
    <property type="molecule type" value="Transcribed_RNA"/>
</dbReference>
<reference evidence="2" key="1">
    <citation type="submission" date="2014-09" db="EMBL/GenBank/DDBJ databases">
        <authorList>
            <person name="Magalhaes I.L.F."/>
            <person name="Oliveira U."/>
            <person name="Santos F.R."/>
            <person name="Vidigal T.H.D.A."/>
            <person name="Brescovit A.D."/>
            <person name="Santos A.J."/>
        </authorList>
    </citation>
    <scope>NUCLEOTIDE SEQUENCE</scope>
    <source>
        <tissue evidence="2">Shoot tissue taken approximately 20 cm above the soil surface</tissue>
    </source>
</reference>